<organism evidence="1 2">
    <name type="scientific">Prorocentrum cordatum</name>
    <dbReference type="NCBI Taxonomy" id="2364126"/>
    <lineage>
        <taxon>Eukaryota</taxon>
        <taxon>Sar</taxon>
        <taxon>Alveolata</taxon>
        <taxon>Dinophyceae</taxon>
        <taxon>Prorocentrales</taxon>
        <taxon>Prorocentraceae</taxon>
        <taxon>Prorocentrum</taxon>
    </lineage>
</organism>
<dbReference type="Proteomes" id="UP001189429">
    <property type="component" value="Unassembled WGS sequence"/>
</dbReference>
<evidence type="ECO:0000313" key="1">
    <source>
        <dbReference type="EMBL" id="CAK0801041.1"/>
    </source>
</evidence>
<sequence length="659" mass="74980">FLKKYSMLSKHVFKECKCLHIAADSSEIGGNNLELVALCNGDKNIGAWAPPQVLSAFNVTTNSPDEPLDPILLGAANRRALAFALHEPLGDNVGLPTPKRVAGAKHMFAWDNAMRQAGLQGLSKFIANEDETPLQIQGLPHIERPEQRPDTIVFSLDQGPTSYATHFYMLYAMKMNLFCHYDVSHRLWNDVKDAFCECGEWNFIRLSTIVLNSDFGPWDGSAYFNKGGSVLKNFGASCGASHPLFVCFHKAIATELGIPIEGNDEKFLEGVFLALKESDAWDTKNVNIGLSRWSGWHDSAQHFLKRWSTRHLTYVWLSIVRGYGRSTDEGWTLIPTFQDTAPKAAEAADAEPMKYGSAKVDAMRARCKNTMHLVTAWMSDSMNKRKLVAFVRLCDYLREHQSYQNKLVRSPHEAQEYFEDVVRGKALEPLDDMFKHIISKPDGLETLGFHIAFAITDDLDECDAIEERGWAAKLMQFSFQLVKHRLMSLSHYLWSLPGCFILCLSADKAEHAALNQFLKMVWRSWEGFMESGFQDTAFWKPIKNRHVLQQQLVRKFMRQSIEHNFERIDAVQEQTAKDLVAGFCQTKVLEDSFHVASEFCNYEVRNGKVPPKSIWENIINHRTMSQKHRYHEVAVGVDTRLPLSEKGRKLDTDLFESTQ</sequence>
<comment type="caution">
    <text evidence="1">The sequence shown here is derived from an EMBL/GenBank/DDBJ whole genome shotgun (WGS) entry which is preliminary data.</text>
</comment>
<keyword evidence="2" id="KW-1185">Reference proteome</keyword>
<feature type="non-terminal residue" evidence="1">
    <location>
        <position position="659"/>
    </location>
</feature>
<evidence type="ECO:0000313" key="2">
    <source>
        <dbReference type="Proteomes" id="UP001189429"/>
    </source>
</evidence>
<feature type="non-terminal residue" evidence="1">
    <location>
        <position position="1"/>
    </location>
</feature>
<protein>
    <submittedName>
        <fullName evidence="1">Uncharacterized protein</fullName>
    </submittedName>
</protein>
<proteinExistence type="predicted"/>
<reference evidence="1" key="1">
    <citation type="submission" date="2023-10" db="EMBL/GenBank/DDBJ databases">
        <authorList>
            <person name="Chen Y."/>
            <person name="Shah S."/>
            <person name="Dougan E. K."/>
            <person name="Thang M."/>
            <person name="Chan C."/>
        </authorList>
    </citation>
    <scope>NUCLEOTIDE SEQUENCE [LARGE SCALE GENOMIC DNA]</scope>
</reference>
<accession>A0ABN9Q5M6</accession>
<name>A0ABN9Q5M6_9DINO</name>
<gene>
    <name evidence="1" type="ORF">PCOR1329_LOCUS9035</name>
</gene>
<dbReference type="EMBL" id="CAUYUJ010002497">
    <property type="protein sequence ID" value="CAK0801041.1"/>
    <property type="molecule type" value="Genomic_DNA"/>
</dbReference>